<dbReference type="AlphaFoldDB" id="A0A942TF44"/>
<evidence type="ECO:0000256" key="4">
    <source>
        <dbReference type="ARBA" id="ARBA00023136"/>
    </source>
</evidence>
<evidence type="ECO:0000256" key="2">
    <source>
        <dbReference type="ARBA" id="ARBA00022692"/>
    </source>
</evidence>
<dbReference type="EMBL" id="JAGYPG010000002">
    <property type="protein sequence ID" value="MBS4195601.1"/>
    <property type="molecule type" value="Genomic_DNA"/>
</dbReference>
<comment type="caution">
    <text evidence="6">The sequence shown here is derived from an EMBL/GenBank/DDBJ whole genome shotgun (WGS) entry which is preliminary data.</text>
</comment>
<dbReference type="Pfam" id="PF09685">
    <property type="entry name" value="MamF_MmsF"/>
    <property type="match status" value="1"/>
</dbReference>
<evidence type="ECO:0000256" key="1">
    <source>
        <dbReference type="ARBA" id="ARBA00004141"/>
    </source>
</evidence>
<sequence>MADKNVDGKKEARRKIEPIFKDIVEEPKAQQNPNQDKKAGATGLSENVAGLLCYLFWFVGGIVFLLVEKENRFIRFHAMQSIALSVVFFVLSIVLAVIPFIGWLLSLILTPVMLILWIVLMYQAYQGKYYKLPILGELAEKQL</sequence>
<reference evidence="6 7" key="1">
    <citation type="submission" date="2021-05" db="EMBL/GenBank/DDBJ databases">
        <title>Novel Bacillus species.</title>
        <authorList>
            <person name="Liu G."/>
        </authorList>
    </citation>
    <scope>NUCLEOTIDE SEQUENCE [LARGE SCALE GENOMIC DNA]</scope>
    <source>
        <strain evidence="7">FJAT-49780</strain>
    </source>
</reference>
<comment type="subcellular location">
    <subcellularLocation>
        <location evidence="1">Membrane</location>
        <topology evidence="1">Multi-pass membrane protein</topology>
    </subcellularLocation>
</comment>
<dbReference type="InterPro" id="IPR019109">
    <property type="entry name" value="MamF_MmsF"/>
</dbReference>
<feature type="transmembrane region" description="Helical" evidence="5">
    <location>
        <begin position="104"/>
        <end position="125"/>
    </location>
</feature>
<dbReference type="RefSeq" id="WP_213124807.1">
    <property type="nucleotide sequence ID" value="NZ_JAGYPG010000002.1"/>
</dbReference>
<accession>A0A942TF44</accession>
<feature type="transmembrane region" description="Helical" evidence="5">
    <location>
        <begin position="48"/>
        <end position="67"/>
    </location>
</feature>
<dbReference type="GO" id="GO:0016020">
    <property type="term" value="C:membrane"/>
    <property type="evidence" value="ECO:0007669"/>
    <property type="project" value="UniProtKB-SubCell"/>
</dbReference>
<keyword evidence="3 5" id="KW-1133">Transmembrane helix</keyword>
<feature type="transmembrane region" description="Helical" evidence="5">
    <location>
        <begin position="79"/>
        <end position="98"/>
    </location>
</feature>
<keyword evidence="2 5" id="KW-0812">Transmembrane</keyword>
<dbReference type="PANTHER" id="PTHR36460">
    <property type="entry name" value="UPF0132 DOMAIN PROTEIN (AFU_ORTHOLOGUE AFUA_3G10255)"/>
    <property type="match status" value="1"/>
</dbReference>
<protein>
    <submittedName>
        <fullName evidence="6">DUF4870 domain-containing protein</fullName>
    </submittedName>
</protein>
<keyword evidence="4 5" id="KW-0472">Membrane</keyword>
<proteinExistence type="predicted"/>
<evidence type="ECO:0000256" key="5">
    <source>
        <dbReference type="SAM" id="Phobius"/>
    </source>
</evidence>
<gene>
    <name evidence="6" type="ORF">KHA97_11080</name>
</gene>
<evidence type="ECO:0000313" key="7">
    <source>
        <dbReference type="Proteomes" id="UP000681414"/>
    </source>
</evidence>
<evidence type="ECO:0000256" key="3">
    <source>
        <dbReference type="ARBA" id="ARBA00022989"/>
    </source>
</evidence>
<dbReference type="Proteomes" id="UP000681414">
    <property type="component" value="Unassembled WGS sequence"/>
</dbReference>
<evidence type="ECO:0000313" key="6">
    <source>
        <dbReference type="EMBL" id="MBS4195601.1"/>
    </source>
</evidence>
<organism evidence="6 7">
    <name type="scientific">Lederbergia citri</name>
    <dbReference type="NCBI Taxonomy" id="2833580"/>
    <lineage>
        <taxon>Bacteria</taxon>
        <taxon>Bacillati</taxon>
        <taxon>Bacillota</taxon>
        <taxon>Bacilli</taxon>
        <taxon>Bacillales</taxon>
        <taxon>Bacillaceae</taxon>
        <taxon>Lederbergia</taxon>
    </lineage>
</organism>
<keyword evidence="7" id="KW-1185">Reference proteome</keyword>
<dbReference type="PANTHER" id="PTHR36460:SF1">
    <property type="entry name" value="UPF0132 DOMAIN PROTEIN (AFU_ORTHOLOGUE AFUA_3G10255)"/>
    <property type="match status" value="1"/>
</dbReference>
<name>A0A942TF44_9BACI</name>